<organism evidence="1 2">
    <name type="scientific">Oncorhynchus mykiss</name>
    <name type="common">Rainbow trout</name>
    <name type="synonym">Salmo gairdneri</name>
    <dbReference type="NCBI Taxonomy" id="8022"/>
    <lineage>
        <taxon>Eukaryota</taxon>
        <taxon>Metazoa</taxon>
        <taxon>Chordata</taxon>
        <taxon>Craniata</taxon>
        <taxon>Vertebrata</taxon>
        <taxon>Euteleostomi</taxon>
        <taxon>Actinopterygii</taxon>
        <taxon>Neopterygii</taxon>
        <taxon>Teleostei</taxon>
        <taxon>Protacanthopterygii</taxon>
        <taxon>Salmoniformes</taxon>
        <taxon>Salmonidae</taxon>
        <taxon>Salmoninae</taxon>
        <taxon>Oncorhynchus</taxon>
    </lineage>
</organism>
<dbReference type="AlphaFoldDB" id="A0A8K9URY8"/>
<evidence type="ECO:0000313" key="1">
    <source>
        <dbReference type="Ensembl" id="ENSOMYP00000109422.1"/>
    </source>
</evidence>
<dbReference type="Ensembl" id="ENSOMYT00000166042.1">
    <property type="protein sequence ID" value="ENSOMYP00000109422.1"/>
    <property type="gene ID" value="ENSOMYG00000077164.1"/>
</dbReference>
<accession>A0A8K9URY8</accession>
<reference evidence="1" key="1">
    <citation type="submission" date="2020-07" db="EMBL/GenBank/DDBJ databases">
        <title>A long reads based de novo assembly of the rainbow trout Arlee double haploid line genome.</title>
        <authorList>
            <person name="Gao G."/>
            <person name="Palti Y."/>
        </authorList>
    </citation>
    <scope>NUCLEOTIDE SEQUENCE [LARGE SCALE GENOMIC DNA]</scope>
</reference>
<dbReference type="Proteomes" id="UP000694395">
    <property type="component" value="Chromosome 16"/>
</dbReference>
<protein>
    <submittedName>
        <fullName evidence="1">Uncharacterized protein</fullName>
    </submittedName>
</protein>
<reference evidence="1" key="3">
    <citation type="submission" date="2025-09" db="UniProtKB">
        <authorList>
            <consortium name="Ensembl"/>
        </authorList>
    </citation>
    <scope>IDENTIFICATION</scope>
</reference>
<name>A0A8K9URY8_ONCMY</name>
<evidence type="ECO:0000313" key="2">
    <source>
        <dbReference type="Proteomes" id="UP000694395"/>
    </source>
</evidence>
<keyword evidence="2" id="KW-1185">Reference proteome</keyword>
<sequence>MEPTLFLTLHVREACLFYIAYIYLNVPRPCILLNAPQVVSYSLPMHDRKKKTYCLCYGSYLLNGNLSSRFRVASVMCIIGSGARVKPVCPTTYHTNLSVLDLHLLCYYVTMFTMLVYETRLQCPHSLLALL</sequence>
<reference evidence="1" key="2">
    <citation type="submission" date="2025-08" db="UniProtKB">
        <authorList>
            <consortium name="Ensembl"/>
        </authorList>
    </citation>
    <scope>IDENTIFICATION</scope>
</reference>
<proteinExistence type="predicted"/>